<gene>
    <name evidence="3" type="ORF">A11Q_996</name>
</gene>
<feature type="transmembrane region" description="Helical" evidence="2">
    <location>
        <begin position="12"/>
        <end position="32"/>
    </location>
</feature>
<keyword evidence="4" id="KW-1185">Reference proteome</keyword>
<name>M4V739_9BACT</name>
<dbReference type="KEGG" id="bex:A11Q_996"/>
<keyword evidence="2" id="KW-0812">Transmembrane</keyword>
<proteinExistence type="predicted"/>
<keyword evidence="2" id="KW-1133">Transmembrane helix</keyword>
<sequence length="144" mass="16156">MNGLFSSLLKMLVVNLLVMLIVGYFAISFLTGEFPPKIKTIKTYGAKISQVQDSMKHILNKSNTAIIQQVDPELGLSESSGFKTKPNQAIAQFEDNHSQEGARISPQDAKEIHELNKKIMLLYAEIDQLRNENHALKTSLELKK</sequence>
<dbReference type="PATRIC" id="fig|1184267.3.peg.1010"/>
<dbReference type="AlphaFoldDB" id="M4V739"/>
<keyword evidence="2" id="KW-0472">Membrane</keyword>
<dbReference type="EMBL" id="CP003537">
    <property type="protein sequence ID" value="AGH95212.1"/>
    <property type="molecule type" value="Genomic_DNA"/>
</dbReference>
<dbReference type="RefSeq" id="WP_015469702.1">
    <property type="nucleotide sequence ID" value="NC_020813.1"/>
</dbReference>
<evidence type="ECO:0000313" key="4">
    <source>
        <dbReference type="Proteomes" id="UP000012040"/>
    </source>
</evidence>
<dbReference type="HOGENOM" id="CLU_1792680_0_0_7"/>
<dbReference type="Proteomes" id="UP000012040">
    <property type="component" value="Chromosome"/>
</dbReference>
<evidence type="ECO:0000313" key="3">
    <source>
        <dbReference type="EMBL" id="AGH95212.1"/>
    </source>
</evidence>
<evidence type="ECO:0000256" key="2">
    <source>
        <dbReference type="SAM" id="Phobius"/>
    </source>
</evidence>
<dbReference type="STRING" id="1184267.A11Q_996"/>
<accession>M4V739</accession>
<feature type="coiled-coil region" evidence="1">
    <location>
        <begin position="112"/>
        <end position="139"/>
    </location>
</feature>
<organism evidence="3 4">
    <name type="scientific">Pseudobdellovibrio exovorus JSS</name>
    <dbReference type="NCBI Taxonomy" id="1184267"/>
    <lineage>
        <taxon>Bacteria</taxon>
        <taxon>Pseudomonadati</taxon>
        <taxon>Bdellovibrionota</taxon>
        <taxon>Bdellovibrionia</taxon>
        <taxon>Bdellovibrionales</taxon>
        <taxon>Pseudobdellovibrionaceae</taxon>
        <taxon>Pseudobdellovibrio</taxon>
    </lineage>
</organism>
<keyword evidence="1" id="KW-0175">Coiled coil</keyword>
<evidence type="ECO:0000256" key="1">
    <source>
        <dbReference type="SAM" id="Coils"/>
    </source>
</evidence>
<reference evidence="3 4" key="1">
    <citation type="journal article" date="2013" name="ISME J.">
        <title>By their genes ye shall know them: genomic signatures of predatory bacteria.</title>
        <authorList>
            <person name="Pasternak Z."/>
            <person name="Pietrokovski S."/>
            <person name="Rotem O."/>
            <person name="Gophna U."/>
            <person name="Lurie-Weinberger M.N."/>
            <person name="Jurkevitch E."/>
        </authorList>
    </citation>
    <scope>NUCLEOTIDE SEQUENCE [LARGE SCALE GENOMIC DNA]</scope>
    <source>
        <strain evidence="3 4">JSS</strain>
    </source>
</reference>
<protein>
    <submittedName>
        <fullName evidence="3">Uncharacterized protein</fullName>
    </submittedName>
</protein>